<evidence type="ECO:0000256" key="2">
    <source>
        <dbReference type="SAM" id="SignalP"/>
    </source>
</evidence>
<dbReference type="Pfam" id="PF07676">
    <property type="entry name" value="PD40"/>
    <property type="match status" value="5"/>
</dbReference>
<evidence type="ECO:0008006" key="5">
    <source>
        <dbReference type="Google" id="ProtNLM"/>
    </source>
</evidence>
<dbReference type="Proteomes" id="UP000662074">
    <property type="component" value="Unassembled WGS sequence"/>
</dbReference>
<evidence type="ECO:0000313" key="4">
    <source>
        <dbReference type="Proteomes" id="UP000662074"/>
    </source>
</evidence>
<gene>
    <name evidence="3" type="ORF">GCM10011425_27510</name>
</gene>
<dbReference type="AlphaFoldDB" id="A0A917JD62"/>
<keyword evidence="2" id="KW-0732">Signal</keyword>
<comment type="caution">
    <text evidence="3">The sequence shown here is derived from an EMBL/GenBank/DDBJ whole genome shotgun (WGS) entry which is preliminary data.</text>
</comment>
<dbReference type="SUPFAM" id="SSF82171">
    <property type="entry name" value="DPP6 N-terminal domain-like"/>
    <property type="match status" value="1"/>
</dbReference>
<dbReference type="PANTHER" id="PTHR36842:SF1">
    <property type="entry name" value="PROTEIN TOLB"/>
    <property type="match status" value="1"/>
</dbReference>
<reference evidence="3" key="1">
    <citation type="journal article" date="2014" name="Int. J. Syst. Evol. Microbiol.">
        <title>Complete genome sequence of Corynebacterium casei LMG S-19264T (=DSM 44701T), isolated from a smear-ripened cheese.</title>
        <authorList>
            <consortium name="US DOE Joint Genome Institute (JGI-PGF)"/>
            <person name="Walter F."/>
            <person name="Albersmeier A."/>
            <person name="Kalinowski J."/>
            <person name="Ruckert C."/>
        </authorList>
    </citation>
    <scope>NUCLEOTIDE SEQUENCE</scope>
    <source>
        <strain evidence="3">CCM 8711</strain>
    </source>
</reference>
<dbReference type="InterPro" id="IPR007541">
    <property type="entry name" value="Uncharacterised_BSP"/>
</dbReference>
<dbReference type="InterPro" id="IPR011042">
    <property type="entry name" value="6-blade_b-propeller_TolB-like"/>
</dbReference>
<reference evidence="3" key="2">
    <citation type="submission" date="2020-09" db="EMBL/GenBank/DDBJ databases">
        <authorList>
            <person name="Sun Q."/>
            <person name="Sedlacek I."/>
        </authorList>
    </citation>
    <scope>NUCLEOTIDE SEQUENCE</scope>
    <source>
        <strain evidence="3">CCM 8711</strain>
    </source>
</reference>
<keyword evidence="4" id="KW-1185">Reference proteome</keyword>
<dbReference type="Pfam" id="PF04450">
    <property type="entry name" value="BSP"/>
    <property type="match status" value="1"/>
</dbReference>
<comment type="similarity">
    <text evidence="1">Belongs to the TolB family.</text>
</comment>
<dbReference type="RefSeq" id="WP_308472332.1">
    <property type="nucleotide sequence ID" value="NZ_BMDO01000007.1"/>
</dbReference>
<evidence type="ECO:0000256" key="1">
    <source>
        <dbReference type="ARBA" id="ARBA00009820"/>
    </source>
</evidence>
<dbReference type="InterPro" id="IPR011659">
    <property type="entry name" value="WD40"/>
</dbReference>
<protein>
    <recommendedName>
        <fullName evidence="5">TolB protein</fullName>
    </recommendedName>
</protein>
<dbReference type="PROSITE" id="PS51257">
    <property type="entry name" value="PROKAR_LIPOPROTEIN"/>
    <property type="match status" value="1"/>
</dbReference>
<dbReference type="PANTHER" id="PTHR36842">
    <property type="entry name" value="PROTEIN TOLB HOMOLOG"/>
    <property type="match status" value="1"/>
</dbReference>
<dbReference type="Gene3D" id="2.120.10.30">
    <property type="entry name" value="TolB, C-terminal domain"/>
    <property type="match status" value="2"/>
</dbReference>
<evidence type="ECO:0000313" key="3">
    <source>
        <dbReference type="EMBL" id="GGI51539.1"/>
    </source>
</evidence>
<accession>A0A917JD62</accession>
<dbReference type="EMBL" id="BMDO01000007">
    <property type="protein sequence ID" value="GGI51539.1"/>
    <property type="molecule type" value="Genomic_DNA"/>
</dbReference>
<sequence>MSKFYFTLSKVQKLLVLLAIVMSACLFSQSAKAQYFGQNKVRYKNLKFKVYKTPHFEIYYYMKNDSLLKRFAQESELWYTLHQQVFRDTFKRPNPIILYADHPDFQQTTAIDGEISVGTGGVTEGLKNRVVMPIMETNQTTRHVLGHELVHAFQYHTLLESDTTSLGNLNNLPLWMIEGMAEYLSLGKKDAYTAMWMRDAYLNKDIPSIRDLTESSKYFPYRYGEAFWSYLGSTYGDTIIVPFFKNTARFGLEYGIRRTFGYDDKTLSNLWKNSIVNTYKPYLQDTAQIPVGKRVIDNKNSGEMNVAPAISPDGKYLAFLSEKDLFSIDLFLADAQTGRIIRRLTSKTSNTHIDEFNFIESAGAWSPDGKKFAFSIFSGGRNRMLVVSVPSGRVLNNIAMGKAEQFGNLTWSPDGNMVAFQALNNGNSDLYLYNFATKEVKQLTNDKYSDYQPSFSRDGKTIVFTSDRTTYDASTSQTITFNLAEYDLATGKVTDIKVFDGANNMNPQYSADNKQIYFLSNKDGFRNMYRYNKANGTVEQMTELFTGISGITEFSPALSVSANDDIVYSYYRSQKYALYNAKASEFKPKTVSSTETNFDAAMLPPPRAVGVDLINSNLNNFLSYQRIATDSIRGIPYRPQFKLDYLASSGVGLGVGIGAGSYGAGISSGVQGVFSDILGRNQIYAGASLNGEIYDFGAQAFYIKQDGRWNFGAGLSHIPYQFANYNVVPNNYDVTVTNPTTKQQTTKTVTGLEERYDIIRVFQDQATAFTSYPFSRTTRAELGGGISHSSYLVTRYSTYYDTLGLQRSNVERNRISNSDYNKDPNRIANLQPFTLLQVSAALVGDNSYFGIASPLSGFRYRLQAEYDFGSYTFFSPTVDLRKYVRLKPVTLAGRFNMFGRFGKNVDNNALYPYFIGYPFLIRGYESQSFYNNTSTAAGNGFTIDQLSGSRVAVANFEVRIPFTGPEKLSAIPSKFLFTELNFFFDAGLAWNKGSQIKFQRAPDLVGYTPLINPNTNKPVLDPDGKPVLDAVYNNNQRVPALSVGVSVRVNLFGALILEPYYAFPFNRTDVKKPVFGLNFTPGW</sequence>
<organism evidence="3 4">
    <name type="scientific">Mucilaginibacter galii</name>
    <dbReference type="NCBI Taxonomy" id="2005073"/>
    <lineage>
        <taxon>Bacteria</taxon>
        <taxon>Pseudomonadati</taxon>
        <taxon>Bacteroidota</taxon>
        <taxon>Sphingobacteriia</taxon>
        <taxon>Sphingobacteriales</taxon>
        <taxon>Sphingobacteriaceae</taxon>
        <taxon>Mucilaginibacter</taxon>
    </lineage>
</organism>
<proteinExistence type="inferred from homology"/>
<feature type="chain" id="PRO_5036861974" description="TolB protein" evidence="2">
    <location>
        <begin position="34"/>
        <end position="1083"/>
    </location>
</feature>
<name>A0A917JD62_9SPHI</name>
<feature type="signal peptide" evidence="2">
    <location>
        <begin position="1"/>
        <end position="33"/>
    </location>
</feature>